<organism evidence="1 2">
    <name type="scientific">Catonella massiliensis</name>
    <dbReference type="NCBI Taxonomy" id="2799636"/>
    <lineage>
        <taxon>Bacteria</taxon>
        <taxon>Bacillati</taxon>
        <taxon>Bacillota</taxon>
        <taxon>Clostridia</taxon>
        <taxon>Lachnospirales</taxon>
        <taxon>Lachnospiraceae</taxon>
        <taxon>Catonella</taxon>
    </lineage>
</organism>
<protein>
    <recommendedName>
        <fullName evidence="3">Transposase</fullName>
    </recommendedName>
</protein>
<dbReference type="Proteomes" id="UP000604730">
    <property type="component" value="Unassembled WGS sequence"/>
</dbReference>
<keyword evidence="2" id="KW-1185">Reference proteome</keyword>
<gene>
    <name evidence="1" type="ORF">JJN12_13455</name>
</gene>
<evidence type="ECO:0008006" key="3">
    <source>
        <dbReference type="Google" id="ProtNLM"/>
    </source>
</evidence>
<reference evidence="1 2" key="1">
    <citation type="submission" date="2021-01" db="EMBL/GenBank/DDBJ databases">
        <title>Isolation and description of Catonella massiliensis sp. nov., a novel Catonella species, isolated from a stable periodontitis subject.</title>
        <authorList>
            <person name="Antezack A."/>
            <person name="Boxberger M."/>
            <person name="La Scola B."/>
            <person name="Monnet-Corti V."/>
        </authorList>
    </citation>
    <scope>NUCLEOTIDE SEQUENCE [LARGE SCALE GENOMIC DNA]</scope>
    <source>
        <strain evidence="1 2">Marseille-Q4567</strain>
    </source>
</reference>
<evidence type="ECO:0000313" key="1">
    <source>
        <dbReference type="EMBL" id="MBK5898767.1"/>
    </source>
</evidence>
<proteinExistence type="predicted"/>
<accession>A0ABS1J3N7</accession>
<evidence type="ECO:0000313" key="2">
    <source>
        <dbReference type="Proteomes" id="UP000604730"/>
    </source>
</evidence>
<dbReference type="EMBL" id="JAEPRJ010000001">
    <property type="protein sequence ID" value="MBK5898767.1"/>
    <property type="molecule type" value="Genomic_DNA"/>
</dbReference>
<dbReference type="RefSeq" id="WP_208430164.1">
    <property type="nucleotide sequence ID" value="NZ_JAEPRJ010000001.1"/>
</dbReference>
<comment type="caution">
    <text evidence="1">The sequence shown here is derived from an EMBL/GenBank/DDBJ whole genome shotgun (WGS) entry which is preliminary data.</text>
</comment>
<sequence length="94" mass="10961">MEYCVDNDILKDILLVKKKEVEDIMMTVFSQEQAMEFVLKARYREGIKQGIEQGKSMGKYENSLQIVKKMKDSKMDNELIMKFTGLSEDEVSKL</sequence>
<name>A0ABS1J3N7_9FIRM</name>